<dbReference type="GO" id="GO:0016042">
    <property type="term" value="P:lipid catabolic process"/>
    <property type="evidence" value="ECO:0007669"/>
    <property type="project" value="UniProtKB-KW"/>
</dbReference>
<keyword evidence="4" id="KW-0378">Hydrolase</keyword>
<evidence type="ECO:0000256" key="5">
    <source>
        <dbReference type="SAM" id="MobiDB-lite"/>
    </source>
</evidence>
<name>A0A9Q1D2F5_CONCO</name>
<comment type="subcellular location">
    <subcellularLocation>
        <location evidence="1">Cytoplasm</location>
    </subcellularLocation>
</comment>
<evidence type="ECO:0000313" key="8">
    <source>
        <dbReference type="EMBL" id="KAJ8255973.1"/>
    </source>
</evidence>
<feature type="compositionally biased region" description="Acidic residues" evidence="5">
    <location>
        <begin position="530"/>
        <end position="561"/>
    </location>
</feature>
<dbReference type="GO" id="GO:0048015">
    <property type="term" value="P:phosphatidylinositol-mediated signaling"/>
    <property type="evidence" value="ECO:0007669"/>
    <property type="project" value="TreeGrafter"/>
</dbReference>
<evidence type="ECO:0000256" key="1">
    <source>
        <dbReference type="ARBA" id="ARBA00004496"/>
    </source>
</evidence>
<evidence type="ECO:0000256" key="2">
    <source>
        <dbReference type="ARBA" id="ARBA00022490"/>
    </source>
</evidence>
<keyword evidence="4" id="KW-0442">Lipid degradation</keyword>
<dbReference type="CDD" id="cd00275">
    <property type="entry name" value="C2_PLC_like"/>
    <property type="match status" value="1"/>
</dbReference>
<evidence type="ECO:0000256" key="3">
    <source>
        <dbReference type="ARBA" id="ARBA00023224"/>
    </source>
</evidence>
<dbReference type="InterPro" id="IPR000008">
    <property type="entry name" value="C2_dom"/>
</dbReference>
<dbReference type="Gene3D" id="2.60.40.150">
    <property type="entry name" value="C2 domain"/>
    <property type="match status" value="1"/>
</dbReference>
<feature type="domain" description="C2" evidence="6">
    <location>
        <begin position="679"/>
        <end position="808"/>
    </location>
</feature>
<dbReference type="InterPro" id="IPR001711">
    <property type="entry name" value="PLipase_C_Pinositol-sp_Y"/>
</dbReference>
<dbReference type="InterPro" id="IPR001192">
    <property type="entry name" value="PI-PLC_fam"/>
</dbReference>
<dbReference type="SUPFAM" id="SSF47473">
    <property type="entry name" value="EF-hand"/>
    <property type="match status" value="1"/>
</dbReference>
<dbReference type="GO" id="GO:0007214">
    <property type="term" value="P:gamma-aminobutyric acid signaling pathway"/>
    <property type="evidence" value="ECO:0007669"/>
    <property type="project" value="TreeGrafter"/>
</dbReference>
<dbReference type="PROSITE" id="PS50007">
    <property type="entry name" value="PIPLC_X_DOMAIN"/>
    <property type="match status" value="1"/>
</dbReference>
<dbReference type="Gene3D" id="3.20.20.190">
    <property type="entry name" value="Phosphatidylinositol (PI) phosphodiesterase"/>
    <property type="match status" value="1"/>
</dbReference>
<dbReference type="SMART" id="SM00239">
    <property type="entry name" value="C2"/>
    <property type="match status" value="1"/>
</dbReference>
<dbReference type="InterPro" id="IPR017946">
    <property type="entry name" value="PLC-like_Pdiesterase_TIM-brl"/>
</dbReference>
<keyword evidence="3" id="KW-0807">Transducer</keyword>
<dbReference type="EC" id="3.1.4.11" evidence="4"/>
<dbReference type="PRINTS" id="PR00390">
    <property type="entry name" value="PHPHLIPASEC"/>
</dbReference>
<accession>A0A9Q1D2F5</accession>
<dbReference type="SMART" id="SM00149">
    <property type="entry name" value="PLCYc"/>
    <property type="match status" value="1"/>
</dbReference>
<dbReference type="SUPFAM" id="SSF51695">
    <property type="entry name" value="PLC-like phosphodiesterases"/>
    <property type="match status" value="1"/>
</dbReference>
<dbReference type="InterPro" id="IPR011993">
    <property type="entry name" value="PH-like_dom_sf"/>
</dbReference>
<dbReference type="SUPFAM" id="SSF49562">
    <property type="entry name" value="C2 domain (Calcium/lipid-binding domain, CaLB)"/>
    <property type="match status" value="1"/>
</dbReference>
<dbReference type="FunFam" id="2.30.29.30:FF:000025">
    <property type="entry name" value="Phosphoinositide phospholipase C"/>
    <property type="match status" value="1"/>
</dbReference>
<dbReference type="PROSITE" id="PS50008">
    <property type="entry name" value="PIPLC_Y_DOMAIN"/>
    <property type="match status" value="1"/>
</dbReference>
<dbReference type="Gene3D" id="2.30.29.30">
    <property type="entry name" value="Pleckstrin-homology domain (PH domain)/Phosphotyrosine-binding domain (PTB)"/>
    <property type="match status" value="1"/>
</dbReference>
<dbReference type="PROSITE" id="PS50004">
    <property type="entry name" value="C2"/>
    <property type="match status" value="1"/>
</dbReference>
<dbReference type="Pfam" id="PF00388">
    <property type="entry name" value="PI-PLC-X"/>
    <property type="match status" value="1"/>
</dbReference>
<dbReference type="PANTHER" id="PTHR10336:SF102">
    <property type="entry name" value="INACTIVE PHOSPHOLIPASE C-LIKE PROTEIN 1"/>
    <property type="match status" value="1"/>
</dbReference>
<dbReference type="AlphaFoldDB" id="A0A9Q1D2F5"/>
<dbReference type="SUPFAM" id="SSF50729">
    <property type="entry name" value="PH domain-like"/>
    <property type="match status" value="1"/>
</dbReference>
<dbReference type="InterPro" id="IPR011992">
    <property type="entry name" value="EF-hand-dom_pair"/>
</dbReference>
<proteinExistence type="predicted"/>
<evidence type="ECO:0000259" key="7">
    <source>
        <dbReference type="PROSITE" id="PS50008"/>
    </source>
</evidence>
<dbReference type="PANTHER" id="PTHR10336">
    <property type="entry name" value="PHOSPHOINOSITIDE-SPECIFIC PHOSPHOLIPASE C FAMILY PROTEIN"/>
    <property type="match status" value="1"/>
</dbReference>
<sequence>MSERECYGDGAPEFRPGRSSRTGRRSGVILPSPRGSSPGGHDSETSLMEAVKAGPRRSSIIKDTSVPKMGGGRKKTVSFSSTPTERKVSSVADCLAFMQCGCELRKVRPNARVYCRFYTLDLEQACLRWEPSKKDSERARLDLSAVREVRAGKTTETFRNHGPADQLPEEAAFSVIHGPDCRSLDLVALSADAANIWVTGLRHLLTRPPEDGSPGSRMRRGWLAREFGRVDEDGHGVVSEDVAVAAVCKLCPGVKEAKVRLRFKEIQHAKEKLTSHVTLEEFQEAYCELCTRPDVYFLLVQLSKGRECLDAQDLRLFLEVEQWTGPRAERGAGPSATDASLDILRRFEPSAGAREQGLLGLDGFARYLQAPESQLMAPRHQSVCQDMTLPLTRYYISTASPSSYLQGALEGLAQALRAGSRCLELEVRDGPEGEPLVHAAKPPVTLRSALEAVRDHAFLTTPFPLLLHLRQRCGPAQQRVVAQHLRQVFGDRLYAPEALETGPGDGLLPSPQQLRGRVLLLGKKLPPGQEGEEGEVTDEDEEEEVSAGDEEEGAVEGEEGEAPPSEPRRLRLCRELSDLVALADTGRRGFYDNRKDQGPPPTGPAPWTLCSLGQGEVGQLASEAGEELARFTGRTLTRVRPDSANPDPQACWTGGCQLVPLNLQAAGASLDLHRARFAQNGGCGFALRPRPPSAGATPQDLRVRVMGAHGLPKPQGSGTIGEVIDPYVVLELHGVPADCAEHRTRTAAQNQEDPLFDQTFHFQVSVPELALLRFVVLDDDYIGDDFIGQYSVALDCMQYGYRTVPLLNLSGEPLPQASLFVHVTVSTRQGGAGGGAQRGPGRGRILRHIGIRTLDYALRPAAAPLKEATDLREGMKNAVVGFKEQCGLPPVAELKKCIQSLASRLQSGDGAPGANLALKDGYPHLESLGYLPESSYKLLSAYEKVVTALRLLIENADGVQERIGQVHRHGVELQEDLPRLGEEEGLHGRILNKAVESFTWNLTVLKGQGDLLRIAKVNALETLKQLRQGCEACGLTSSAK</sequence>
<dbReference type="Pfam" id="PF09279">
    <property type="entry name" value="EF-hand_like"/>
    <property type="match status" value="1"/>
</dbReference>
<reference evidence="8" key="1">
    <citation type="journal article" date="2023" name="Science">
        <title>Genome structures resolve the early diversification of teleost fishes.</title>
        <authorList>
            <person name="Parey E."/>
            <person name="Louis A."/>
            <person name="Montfort J."/>
            <person name="Bouchez O."/>
            <person name="Roques C."/>
            <person name="Iampietro C."/>
            <person name="Lluch J."/>
            <person name="Castinel A."/>
            <person name="Donnadieu C."/>
            <person name="Desvignes T."/>
            <person name="Floi Bucao C."/>
            <person name="Jouanno E."/>
            <person name="Wen M."/>
            <person name="Mejri S."/>
            <person name="Dirks R."/>
            <person name="Jansen H."/>
            <person name="Henkel C."/>
            <person name="Chen W.J."/>
            <person name="Zahm M."/>
            <person name="Cabau C."/>
            <person name="Klopp C."/>
            <person name="Thompson A.W."/>
            <person name="Robinson-Rechavi M."/>
            <person name="Braasch I."/>
            <person name="Lecointre G."/>
            <person name="Bobe J."/>
            <person name="Postlethwait J.H."/>
            <person name="Berthelot C."/>
            <person name="Roest Crollius H."/>
            <person name="Guiguen Y."/>
        </authorList>
    </citation>
    <scope>NUCLEOTIDE SEQUENCE</scope>
    <source>
        <strain evidence="8">Concon-B</strain>
    </source>
</reference>
<dbReference type="Gene3D" id="1.10.238.10">
    <property type="entry name" value="EF-hand"/>
    <property type="match status" value="1"/>
</dbReference>
<dbReference type="FunFam" id="1.10.238.10:FF:000005">
    <property type="entry name" value="Phosphoinositide phospholipase C"/>
    <property type="match status" value="1"/>
</dbReference>
<dbReference type="GO" id="GO:0032228">
    <property type="term" value="P:regulation of synaptic transmission, GABAergic"/>
    <property type="evidence" value="ECO:0007669"/>
    <property type="project" value="TreeGrafter"/>
</dbReference>
<dbReference type="Pfam" id="PF00387">
    <property type="entry name" value="PI-PLC-Y"/>
    <property type="match status" value="1"/>
</dbReference>
<dbReference type="SMART" id="SM00148">
    <property type="entry name" value="PLCXc"/>
    <property type="match status" value="1"/>
</dbReference>
<dbReference type="Pfam" id="PF00168">
    <property type="entry name" value="C2"/>
    <property type="match status" value="1"/>
</dbReference>
<dbReference type="InterPro" id="IPR015359">
    <property type="entry name" value="PLC_EF-hand-like"/>
</dbReference>
<organism evidence="8 9">
    <name type="scientific">Conger conger</name>
    <name type="common">Conger eel</name>
    <name type="synonym">Muraena conger</name>
    <dbReference type="NCBI Taxonomy" id="82655"/>
    <lineage>
        <taxon>Eukaryota</taxon>
        <taxon>Metazoa</taxon>
        <taxon>Chordata</taxon>
        <taxon>Craniata</taxon>
        <taxon>Vertebrata</taxon>
        <taxon>Euteleostomi</taxon>
        <taxon>Actinopterygii</taxon>
        <taxon>Neopterygii</taxon>
        <taxon>Teleostei</taxon>
        <taxon>Anguilliformes</taxon>
        <taxon>Congridae</taxon>
        <taxon>Conger</taxon>
    </lineage>
</organism>
<dbReference type="Proteomes" id="UP001152803">
    <property type="component" value="Unassembled WGS sequence"/>
</dbReference>
<dbReference type="OrthoDB" id="269822at2759"/>
<comment type="catalytic activity">
    <reaction evidence="4">
        <text>a 1,2-diacyl-sn-glycero-3-phospho-(1D-myo-inositol-4,5-bisphosphate) + H2O = 1D-myo-inositol 1,4,5-trisphosphate + a 1,2-diacyl-sn-glycerol + H(+)</text>
        <dbReference type="Rhea" id="RHEA:33179"/>
        <dbReference type="ChEBI" id="CHEBI:15377"/>
        <dbReference type="ChEBI" id="CHEBI:15378"/>
        <dbReference type="ChEBI" id="CHEBI:17815"/>
        <dbReference type="ChEBI" id="CHEBI:58456"/>
        <dbReference type="ChEBI" id="CHEBI:203600"/>
        <dbReference type="EC" id="3.1.4.11"/>
    </reaction>
</comment>
<dbReference type="InterPro" id="IPR000909">
    <property type="entry name" value="PLipase_C_PInositol-sp_X_dom"/>
</dbReference>
<feature type="domain" description="PI-PLC Y-box" evidence="7">
    <location>
        <begin position="576"/>
        <end position="689"/>
    </location>
</feature>
<evidence type="ECO:0000313" key="9">
    <source>
        <dbReference type="Proteomes" id="UP001152803"/>
    </source>
</evidence>
<keyword evidence="4" id="KW-0443">Lipid metabolism</keyword>
<comment type="caution">
    <text evidence="8">The sequence shown here is derived from an EMBL/GenBank/DDBJ whole genome shotgun (WGS) entry which is preliminary data.</text>
</comment>
<dbReference type="EMBL" id="JAFJMO010000015">
    <property type="protein sequence ID" value="KAJ8255973.1"/>
    <property type="molecule type" value="Genomic_DNA"/>
</dbReference>
<feature type="region of interest" description="Disordered" evidence="5">
    <location>
        <begin position="1"/>
        <end position="81"/>
    </location>
</feature>
<keyword evidence="2" id="KW-0963">Cytoplasm</keyword>
<dbReference type="InterPro" id="IPR035892">
    <property type="entry name" value="C2_domain_sf"/>
</dbReference>
<gene>
    <name evidence="8" type="ORF">COCON_G00198370</name>
</gene>
<feature type="region of interest" description="Disordered" evidence="5">
    <location>
        <begin position="523"/>
        <end position="569"/>
    </location>
</feature>
<keyword evidence="9" id="KW-1185">Reference proteome</keyword>
<dbReference type="GO" id="GO:0005737">
    <property type="term" value="C:cytoplasm"/>
    <property type="evidence" value="ECO:0007669"/>
    <property type="project" value="UniProtKB-SubCell"/>
</dbReference>
<evidence type="ECO:0000259" key="6">
    <source>
        <dbReference type="PROSITE" id="PS50004"/>
    </source>
</evidence>
<dbReference type="InterPro" id="IPR001849">
    <property type="entry name" value="PH_domain"/>
</dbReference>
<dbReference type="GO" id="GO:0051209">
    <property type="term" value="P:release of sequestered calcium ion into cytosol"/>
    <property type="evidence" value="ECO:0007669"/>
    <property type="project" value="TreeGrafter"/>
</dbReference>
<dbReference type="GO" id="GO:0004435">
    <property type="term" value="F:phosphatidylinositol-4,5-bisphosphate phospholipase C activity"/>
    <property type="evidence" value="ECO:0007669"/>
    <property type="project" value="UniProtKB-EC"/>
</dbReference>
<protein>
    <recommendedName>
        <fullName evidence="4">Phosphoinositide phospholipase C</fullName>
        <ecNumber evidence="4">3.1.4.11</ecNumber>
    </recommendedName>
</protein>
<evidence type="ECO:0000256" key="4">
    <source>
        <dbReference type="RuleBase" id="RU361133"/>
    </source>
</evidence>
<dbReference type="GO" id="GO:0046488">
    <property type="term" value="P:phosphatidylinositol metabolic process"/>
    <property type="evidence" value="ECO:0007669"/>
    <property type="project" value="TreeGrafter"/>
</dbReference>
<dbReference type="Pfam" id="PF16457">
    <property type="entry name" value="PH_12"/>
    <property type="match status" value="1"/>
</dbReference>
<dbReference type="CDD" id="cd13364">
    <property type="entry name" value="PH_PLC_eta"/>
    <property type="match status" value="1"/>
</dbReference>